<feature type="compositionally biased region" description="Basic and acidic residues" evidence="1">
    <location>
        <begin position="49"/>
        <end position="63"/>
    </location>
</feature>
<comment type="caution">
    <text evidence="2">The sequence shown here is derived from an EMBL/GenBank/DDBJ whole genome shotgun (WGS) entry which is preliminary data.</text>
</comment>
<name>A0A375FJ87_9BURK</name>
<protein>
    <submittedName>
        <fullName evidence="2">Uncharacterized protein</fullName>
    </submittedName>
</protein>
<dbReference type="AlphaFoldDB" id="A0A375FJ87"/>
<evidence type="ECO:0000313" key="3">
    <source>
        <dbReference type="Proteomes" id="UP000256952"/>
    </source>
</evidence>
<reference evidence="3" key="1">
    <citation type="submission" date="2018-01" db="EMBL/GenBank/DDBJ databases">
        <authorList>
            <person name="Gaut B.S."/>
            <person name="Morton B.R."/>
            <person name="Clegg M.T."/>
            <person name="Duvall M.R."/>
        </authorList>
    </citation>
    <scope>NUCLEOTIDE SEQUENCE [LARGE SCALE GENOMIC DNA]</scope>
</reference>
<evidence type="ECO:0000313" key="2">
    <source>
        <dbReference type="EMBL" id="SOZ75522.1"/>
    </source>
</evidence>
<proteinExistence type="predicted"/>
<dbReference type="EMBL" id="OFTH01000059">
    <property type="protein sequence ID" value="SOZ75522.1"/>
    <property type="molecule type" value="Genomic_DNA"/>
</dbReference>
<feature type="region of interest" description="Disordered" evidence="1">
    <location>
        <begin position="48"/>
        <end position="72"/>
    </location>
</feature>
<evidence type="ECO:0000256" key="1">
    <source>
        <dbReference type="SAM" id="MobiDB-lite"/>
    </source>
</evidence>
<gene>
    <name evidence="2" type="ORF">CBM2613_U80004</name>
</gene>
<sequence length="91" mass="10167">MVSRPEADSNPNSRASCCPPLKWGNPSRSKLGENLFHHADLCAAYRSPSDQRRRTTMGEDMSTKGELLYHPINGTTKETSSIRLRNYLVGC</sequence>
<dbReference type="Proteomes" id="UP000256952">
    <property type="component" value="Unassembled WGS sequence"/>
</dbReference>
<accession>A0A375FJ87</accession>
<organism evidence="2 3">
    <name type="scientific">Cupriavidus taiwanensis</name>
    <dbReference type="NCBI Taxonomy" id="164546"/>
    <lineage>
        <taxon>Bacteria</taxon>
        <taxon>Pseudomonadati</taxon>
        <taxon>Pseudomonadota</taxon>
        <taxon>Betaproteobacteria</taxon>
        <taxon>Burkholderiales</taxon>
        <taxon>Burkholderiaceae</taxon>
        <taxon>Cupriavidus</taxon>
    </lineage>
</organism>